<sequence length="161" mass="18717">MDKSWMSQPRWIQEYIDGVNSFLEFAFLRPSISGKILCPCSSFINRYFRSYEEVKDHLMIKEICRGYTVWNSHGEEKLIADTETELYPGCKLFSKLSFLLHLYRIKCLNSWTSKSFDILLELLIEALPDGSALPKNTYEVKKIIKASDLGYTKIHVCPNDC</sequence>
<dbReference type="InterPro" id="IPR029480">
    <property type="entry name" value="Transpos_assoc"/>
</dbReference>
<organism evidence="2 3">
    <name type="scientific">Apostasia shenzhenica</name>
    <dbReference type="NCBI Taxonomy" id="1088818"/>
    <lineage>
        <taxon>Eukaryota</taxon>
        <taxon>Viridiplantae</taxon>
        <taxon>Streptophyta</taxon>
        <taxon>Embryophyta</taxon>
        <taxon>Tracheophyta</taxon>
        <taxon>Spermatophyta</taxon>
        <taxon>Magnoliopsida</taxon>
        <taxon>Liliopsida</taxon>
        <taxon>Asparagales</taxon>
        <taxon>Orchidaceae</taxon>
        <taxon>Apostasioideae</taxon>
        <taxon>Apostasia</taxon>
    </lineage>
</organism>
<evidence type="ECO:0000259" key="1">
    <source>
        <dbReference type="Pfam" id="PF13963"/>
    </source>
</evidence>
<gene>
    <name evidence="2" type="ORF">AXF42_Ash017809</name>
</gene>
<dbReference type="AlphaFoldDB" id="A0A2I0A3U3"/>
<reference evidence="2 3" key="1">
    <citation type="journal article" date="2017" name="Nature">
        <title>The Apostasia genome and the evolution of orchids.</title>
        <authorList>
            <person name="Zhang G.Q."/>
            <person name="Liu K.W."/>
            <person name="Li Z."/>
            <person name="Lohaus R."/>
            <person name="Hsiao Y.Y."/>
            <person name="Niu S.C."/>
            <person name="Wang J.Y."/>
            <person name="Lin Y.C."/>
            <person name="Xu Q."/>
            <person name="Chen L.J."/>
            <person name="Yoshida K."/>
            <person name="Fujiwara S."/>
            <person name="Wang Z.W."/>
            <person name="Zhang Y.Q."/>
            <person name="Mitsuda N."/>
            <person name="Wang M."/>
            <person name="Liu G.H."/>
            <person name="Pecoraro L."/>
            <person name="Huang H.X."/>
            <person name="Xiao X.J."/>
            <person name="Lin M."/>
            <person name="Wu X.Y."/>
            <person name="Wu W.L."/>
            <person name="Chen Y.Y."/>
            <person name="Chang S.B."/>
            <person name="Sakamoto S."/>
            <person name="Ohme-Takagi M."/>
            <person name="Yagi M."/>
            <person name="Zeng S.J."/>
            <person name="Shen C.Y."/>
            <person name="Yeh C.M."/>
            <person name="Luo Y.B."/>
            <person name="Tsai W.C."/>
            <person name="Van de Peer Y."/>
            <person name="Liu Z.J."/>
        </authorList>
    </citation>
    <scope>NUCLEOTIDE SEQUENCE [LARGE SCALE GENOMIC DNA]</scope>
    <source>
        <strain evidence="3">cv. Shenzhen</strain>
        <tissue evidence="2">Stem</tissue>
    </source>
</reference>
<dbReference type="OrthoDB" id="629391at2759"/>
<feature type="domain" description="Transposase-associated" evidence="1">
    <location>
        <begin position="3"/>
        <end position="75"/>
    </location>
</feature>
<accession>A0A2I0A3U3</accession>
<keyword evidence="3" id="KW-1185">Reference proteome</keyword>
<dbReference type="EMBL" id="KZ452027">
    <property type="protein sequence ID" value="PKA50215.1"/>
    <property type="molecule type" value="Genomic_DNA"/>
</dbReference>
<dbReference type="PANTHER" id="PTHR10775:SF185">
    <property type="entry name" value="OS08G0208400 PROTEIN"/>
    <property type="match status" value="1"/>
</dbReference>
<dbReference type="Pfam" id="PF13963">
    <property type="entry name" value="Transpos_assoc"/>
    <property type="match status" value="1"/>
</dbReference>
<dbReference type="Proteomes" id="UP000236161">
    <property type="component" value="Unassembled WGS sequence"/>
</dbReference>
<name>A0A2I0A3U3_9ASPA</name>
<protein>
    <recommendedName>
        <fullName evidence="1">Transposase-associated domain-containing protein</fullName>
    </recommendedName>
</protein>
<proteinExistence type="predicted"/>
<dbReference type="PANTHER" id="PTHR10775">
    <property type="entry name" value="OS08G0208400 PROTEIN"/>
    <property type="match status" value="1"/>
</dbReference>
<evidence type="ECO:0000313" key="3">
    <source>
        <dbReference type="Proteomes" id="UP000236161"/>
    </source>
</evidence>
<evidence type="ECO:0000313" key="2">
    <source>
        <dbReference type="EMBL" id="PKA50215.1"/>
    </source>
</evidence>